<keyword evidence="15" id="KW-1185">Reference proteome</keyword>
<dbReference type="InterPro" id="IPR003660">
    <property type="entry name" value="HAMP_dom"/>
</dbReference>
<evidence type="ECO:0000256" key="1">
    <source>
        <dbReference type="ARBA" id="ARBA00000085"/>
    </source>
</evidence>
<dbReference type="PROSITE" id="PS50885">
    <property type="entry name" value="HAMP"/>
    <property type="match status" value="1"/>
</dbReference>
<dbReference type="PANTHER" id="PTHR45436">
    <property type="entry name" value="SENSOR HISTIDINE KINASE YKOH"/>
    <property type="match status" value="1"/>
</dbReference>
<dbReference type="Gene3D" id="2.60.40.1190">
    <property type="match status" value="1"/>
</dbReference>
<dbReference type="InterPro" id="IPR036890">
    <property type="entry name" value="HATPase_C_sf"/>
</dbReference>
<dbReference type="GO" id="GO:0016020">
    <property type="term" value="C:membrane"/>
    <property type="evidence" value="ECO:0007669"/>
    <property type="project" value="UniProtKB-SubCell"/>
</dbReference>
<dbReference type="SUPFAM" id="SSF49344">
    <property type="entry name" value="CBD9-like"/>
    <property type="match status" value="1"/>
</dbReference>
<keyword evidence="10" id="KW-0472">Membrane</keyword>
<name>A0A099CTB2_9GAMM</name>
<dbReference type="InterPro" id="IPR003661">
    <property type="entry name" value="HisK_dim/P_dom"/>
</dbReference>
<dbReference type="SUPFAM" id="SSF55874">
    <property type="entry name" value="ATPase domain of HSP90 chaperone/DNA topoisomerase II/histidine kinase"/>
    <property type="match status" value="1"/>
</dbReference>
<gene>
    <name evidence="14" type="ORF">HNQ86_002568</name>
    <name evidence="13" type="ORF">LF63_0113425</name>
</gene>
<comment type="subcellular location">
    <subcellularLocation>
        <location evidence="2">Membrane</location>
    </subcellularLocation>
</comment>
<dbReference type="SMART" id="SM00304">
    <property type="entry name" value="HAMP"/>
    <property type="match status" value="1"/>
</dbReference>
<dbReference type="Pfam" id="PF00512">
    <property type="entry name" value="HisKA"/>
    <property type="match status" value="1"/>
</dbReference>
<evidence type="ECO:0000256" key="8">
    <source>
        <dbReference type="ARBA" id="ARBA00022989"/>
    </source>
</evidence>
<protein>
    <recommendedName>
        <fullName evidence="3">histidine kinase</fullName>
        <ecNumber evidence="3">2.7.13.3</ecNumber>
    </recommendedName>
</protein>
<evidence type="ECO:0000313" key="15">
    <source>
        <dbReference type="Proteomes" id="UP000029708"/>
    </source>
</evidence>
<dbReference type="Pfam" id="PF02518">
    <property type="entry name" value="HATPase_c"/>
    <property type="match status" value="1"/>
</dbReference>
<keyword evidence="7 13" id="KW-0418">Kinase</keyword>
<evidence type="ECO:0000313" key="13">
    <source>
        <dbReference type="EMBL" id="KGI76916.1"/>
    </source>
</evidence>
<evidence type="ECO:0000256" key="2">
    <source>
        <dbReference type="ARBA" id="ARBA00004370"/>
    </source>
</evidence>
<dbReference type="EMBL" id="JROI01000015">
    <property type="protein sequence ID" value="KGI76916.1"/>
    <property type="molecule type" value="Genomic_DNA"/>
</dbReference>
<feature type="transmembrane region" description="Helical" evidence="10">
    <location>
        <begin position="358"/>
        <end position="382"/>
    </location>
</feature>
<evidence type="ECO:0000256" key="7">
    <source>
        <dbReference type="ARBA" id="ARBA00022777"/>
    </source>
</evidence>
<dbReference type="GO" id="GO:0000155">
    <property type="term" value="F:phosphorelay sensor kinase activity"/>
    <property type="evidence" value="ECO:0007669"/>
    <property type="project" value="InterPro"/>
</dbReference>
<feature type="domain" description="HAMP" evidence="12">
    <location>
        <begin position="382"/>
        <end position="437"/>
    </location>
</feature>
<evidence type="ECO:0000256" key="4">
    <source>
        <dbReference type="ARBA" id="ARBA00022553"/>
    </source>
</evidence>
<dbReference type="SMART" id="SM00387">
    <property type="entry name" value="HATPase_c"/>
    <property type="match status" value="1"/>
</dbReference>
<comment type="catalytic activity">
    <reaction evidence="1">
        <text>ATP + protein L-histidine = ADP + protein N-phospho-L-histidine.</text>
        <dbReference type="EC" id="2.7.13.3"/>
    </reaction>
</comment>
<dbReference type="RefSeq" id="WP_043102611.1">
    <property type="nucleotide sequence ID" value="NZ_JACHET010000001.1"/>
</dbReference>
<dbReference type="EC" id="2.7.13.3" evidence="3"/>
<dbReference type="Gene3D" id="1.10.287.130">
    <property type="match status" value="1"/>
</dbReference>
<dbReference type="Gene3D" id="6.10.340.10">
    <property type="match status" value="1"/>
</dbReference>
<dbReference type="AlphaFoldDB" id="A0A099CTB2"/>
<evidence type="ECO:0000256" key="9">
    <source>
        <dbReference type="ARBA" id="ARBA00023012"/>
    </source>
</evidence>
<evidence type="ECO:0000313" key="16">
    <source>
        <dbReference type="Proteomes" id="UP000560000"/>
    </source>
</evidence>
<evidence type="ECO:0000313" key="14">
    <source>
        <dbReference type="EMBL" id="MBB6185223.1"/>
    </source>
</evidence>
<evidence type="ECO:0000256" key="3">
    <source>
        <dbReference type="ARBA" id="ARBA00012438"/>
    </source>
</evidence>
<keyword evidence="8 10" id="KW-1133">Transmembrane helix</keyword>
<keyword evidence="5" id="KW-0808">Transferase</keyword>
<evidence type="ECO:0000256" key="10">
    <source>
        <dbReference type="SAM" id="Phobius"/>
    </source>
</evidence>
<evidence type="ECO:0000256" key="5">
    <source>
        <dbReference type="ARBA" id="ARBA00022679"/>
    </source>
</evidence>
<dbReference type="SUPFAM" id="SSF47384">
    <property type="entry name" value="Homodimeric domain of signal transducing histidine kinase"/>
    <property type="match status" value="1"/>
</dbReference>
<dbReference type="Proteomes" id="UP000560000">
    <property type="component" value="Unassembled WGS sequence"/>
</dbReference>
<comment type="caution">
    <text evidence="13">The sequence shown here is derived from an EMBL/GenBank/DDBJ whole genome shotgun (WGS) entry which is preliminary data.</text>
</comment>
<evidence type="ECO:0000256" key="6">
    <source>
        <dbReference type="ARBA" id="ARBA00022692"/>
    </source>
</evidence>
<reference evidence="14 16" key="2">
    <citation type="submission" date="2020-08" db="EMBL/GenBank/DDBJ databases">
        <title>Genomic Encyclopedia of Type Strains, Phase IV (KMG-IV): sequencing the most valuable type-strain genomes for metagenomic binning, comparative biology and taxonomic classification.</title>
        <authorList>
            <person name="Goeker M."/>
        </authorList>
    </citation>
    <scope>NUCLEOTIDE SEQUENCE [LARGE SCALE GENOMIC DNA]</scope>
    <source>
        <strain evidence="14 16">DSM 107085</strain>
    </source>
</reference>
<feature type="domain" description="Histidine kinase" evidence="11">
    <location>
        <begin position="445"/>
        <end position="661"/>
    </location>
</feature>
<sequence length="666" mass="72374">MTLRRKLLLVALCTLVLPLVGLLYVRQMETLLRRGQAQALAASAHALARSLVVVGAALPKSSGWYVQRPVDAITVDGYGDDWGPMTPWAQPLGDRGRLMLAHDDAWLYLFASIRDTTRTRRDADAPDAMRADHVLLTLARGQRLCTYLIASAAPGGFSAPALNDCRDDGFPDHINGQWQDDGSGYRIELRLPRSLGVNGLGLSVHDADAATADLTEPVRPLLSYSRSLSAELAQLAPDGVQARVLGTRAWLLATAGSLRTHEDPQRRPGWLAYTIYRLLIAAPFDAAQPWTQDAPRLDTPQVREALAGKEAISWTLGEQRGSVILSVTVPVRDANGVLRGALQLDQASLAVPLLANRALFALLLASLGVLLAAGLVLFGFATRLSVRLGRLRDAAERAQARDGRHSGAFPSHDDTDELGDLARSFERLTQAVAGYTDYLRTLASKLSHELNTPLAIVKSSLDNLEHAGLPEHARPYLQRARDGVTRMGSLVRAMSEASRMERAIEAAEAETFDLREVVHGCAEGYRALAAPRRIELELPALPVTLHGAPELIAQALDKLFGNAVSFTPEDGWIRLGLHVEGDEAVLELANQGPPLPAAMQDRLFDSLVSVREDRGHEGATHLGLGLYVVRLIVERHQGRAEARNLDDGSGVVFTLRLRGMPRERLA</sequence>
<accession>A0A099CTB2</accession>
<dbReference type="PANTHER" id="PTHR45436:SF5">
    <property type="entry name" value="SENSOR HISTIDINE KINASE TRCS"/>
    <property type="match status" value="1"/>
</dbReference>
<dbReference type="InterPro" id="IPR005467">
    <property type="entry name" value="His_kinase_dom"/>
</dbReference>
<evidence type="ECO:0000259" key="11">
    <source>
        <dbReference type="PROSITE" id="PS50109"/>
    </source>
</evidence>
<reference evidence="13 15" key="1">
    <citation type="submission" date="2014-09" db="EMBL/GenBank/DDBJ databases">
        <title>Xanthomonadaceae 3.5X direct submission.</title>
        <authorList>
            <person name="Fang T."/>
            <person name="Wang H."/>
        </authorList>
    </citation>
    <scope>NUCLEOTIDE SEQUENCE [LARGE SCALE GENOMIC DNA]</scope>
    <source>
        <strain evidence="13 15">3.5X</strain>
    </source>
</reference>
<organism evidence="13 15">
    <name type="scientific">Oleiagrimonas soli</name>
    <dbReference type="NCBI Taxonomy" id="1543381"/>
    <lineage>
        <taxon>Bacteria</taxon>
        <taxon>Pseudomonadati</taxon>
        <taxon>Pseudomonadota</taxon>
        <taxon>Gammaproteobacteria</taxon>
        <taxon>Lysobacterales</taxon>
        <taxon>Rhodanobacteraceae</taxon>
        <taxon>Oleiagrimonas</taxon>
    </lineage>
</organism>
<dbReference type="OrthoDB" id="6735159at2"/>
<dbReference type="InterPro" id="IPR003594">
    <property type="entry name" value="HATPase_dom"/>
</dbReference>
<dbReference type="InterPro" id="IPR050428">
    <property type="entry name" value="TCS_sensor_his_kinase"/>
</dbReference>
<keyword evidence="9" id="KW-0902">Two-component regulatory system</keyword>
<dbReference type="STRING" id="1543381.LF63_0113425"/>
<keyword evidence="6 10" id="KW-0812">Transmembrane</keyword>
<dbReference type="Gene3D" id="3.30.565.10">
    <property type="entry name" value="Histidine kinase-like ATPase, C-terminal domain"/>
    <property type="match status" value="1"/>
</dbReference>
<dbReference type="EMBL" id="JACHET010000001">
    <property type="protein sequence ID" value="MBB6185223.1"/>
    <property type="molecule type" value="Genomic_DNA"/>
</dbReference>
<dbReference type="PROSITE" id="PS50109">
    <property type="entry name" value="HIS_KIN"/>
    <property type="match status" value="1"/>
</dbReference>
<proteinExistence type="predicted"/>
<dbReference type="InterPro" id="IPR036097">
    <property type="entry name" value="HisK_dim/P_sf"/>
</dbReference>
<keyword evidence="4" id="KW-0597">Phosphoprotein</keyword>
<dbReference type="SMART" id="SM00388">
    <property type="entry name" value="HisKA"/>
    <property type="match status" value="1"/>
</dbReference>
<evidence type="ECO:0000259" key="12">
    <source>
        <dbReference type="PROSITE" id="PS50885"/>
    </source>
</evidence>
<dbReference type="Proteomes" id="UP000029708">
    <property type="component" value="Unassembled WGS sequence"/>
</dbReference>
<dbReference type="HOGENOM" id="CLU_382958_0_0_6"/>
<dbReference type="CDD" id="cd00082">
    <property type="entry name" value="HisKA"/>
    <property type="match status" value="1"/>
</dbReference>